<reference evidence="1" key="1">
    <citation type="submission" date="2022-06" db="EMBL/GenBank/DDBJ databases">
        <authorList>
            <consortium name="SYNGENTA / RWTH Aachen University"/>
        </authorList>
    </citation>
    <scope>NUCLEOTIDE SEQUENCE</scope>
</reference>
<dbReference type="Proteomes" id="UP001153365">
    <property type="component" value="Unassembled WGS sequence"/>
</dbReference>
<gene>
    <name evidence="1" type="ORF">PPACK8108_LOCUS25312</name>
</gene>
<proteinExistence type="predicted"/>
<evidence type="ECO:0000313" key="1">
    <source>
        <dbReference type="EMBL" id="CAH7690073.1"/>
    </source>
</evidence>
<accession>A0AAV0BRN6</accession>
<keyword evidence="2" id="KW-1185">Reference proteome</keyword>
<organism evidence="1 2">
    <name type="scientific">Phakopsora pachyrhizi</name>
    <name type="common">Asian soybean rust disease fungus</name>
    <dbReference type="NCBI Taxonomy" id="170000"/>
    <lineage>
        <taxon>Eukaryota</taxon>
        <taxon>Fungi</taxon>
        <taxon>Dikarya</taxon>
        <taxon>Basidiomycota</taxon>
        <taxon>Pucciniomycotina</taxon>
        <taxon>Pucciniomycetes</taxon>
        <taxon>Pucciniales</taxon>
        <taxon>Phakopsoraceae</taxon>
        <taxon>Phakopsora</taxon>
    </lineage>
</organism>
<dbReference type="EMBL" id="CALTRL010006197">
    <property type="protein sequence ID" value="CAH7690073.1"/>
    <property type="molecule type" value="Genomic_DNA"/>
</dbReference>
<dbReference type="AlphaFoldDB" id="A0AAV0BRN6"/>
<sequence>MAATLKPGQNSSSNNNQLLRNKNNLSADLPCRTDDHPSQKSFQSFFPPSQPFLRQYHMSTLDQRSPQFIRQAPNSMTPRPTLKALNPGTITNNCFLMIVQEPVPHPFNMTTSSVILHPEIDQARSALVNTESLESISPFFGSAIAGNQSGRESNLIAGVFTRNESQEPVQTHSYDSFQSSLKPKTENIHFSHSSPHVHYSFSSHFQLPHSLVIPETAIHMWLGFQSQELLWLHQVTVNQPARAHFIHHSAHLSPQFMKVGNLTKEIDRASAKAQKSGGSKANEMDRIIKEQALKCEEEWHWLRSKLVKLTSSNQVLEREVETQVKYAPYSIPCMPLRCNLMTEVDCGWWEL</sequence>
<name>A0AAV0BRN6_PHAPC</name>
<comment type="caution">
    <text evidence="1">The sequence shown here is derived from an EMBL/GenBank/DDBJ whole genome shotgun (WGS) entry which is preliminary data.</text>
</comment>
<evidence type="ECO:0000313" key="2">
    <source>
        <dbReference type="Proteomes" id="UP001153365"/>
    </source>
</evidence>
<protein>
    <submittedName>
        <fullName evidence="1">Uncharacterized protein</fullName>
    </submittedName>
</protein>